<sequence length="247" mass="28626">MDSIDYTEAKFKFLGIRKHFFKDVTYHITVFDEIVIMGITADCQNPKYRIKLSLDTKINWEIRKSKKELESFEFLYQNKKKAVYAQAKDLLKFKQLLAGKVLYEGIGDLYQPLFQVGKGSSAKVYSARNILDQGVYAVKAIEKSFLKLTENGNGIQAFQSEIQILRTLSQYQHNFLVLSEIYEGDSTFYVVTSYLEGLNLSGELEKAKTLPQKRLPIQSIRIIMKKMLTNLQILHSHRVNYTQRLKT</sequence>
<dbReference type="PANTHER" id="PTHR44167:SF18">
    <property type="entry name" value="PROTEIN KINASE DOMAIN-CONTAINING PROTEIN"/>
    <property type="match status" value="1"/>
</dbReference>
<name>A0A8S1JU79_9CILI</name>
<evidence type="ECO:0000256" key="1">
    <source>
        <dbReference type="PROSITE-ProRule" id="PRU10141"/>
    </source>
</evidence>
<dbReference type="PROSITE" id="PS00107">
    <property type="entry name" value="PROTEIN_KINASE_ATP"/>
    <property type="match status" value="1"/>
</dbReference>
<organism evidence="3 4">
    <name type="scientific">Paramecium sonneborni</name>
    <dbReference type="NCBI Taxonomy" id="65129"/>
    <lineage>
        <taxon>Eukaryota</taxon>
        <taxon>Sar</taxon>
        <taxon>Alveolata</taxon>
        <taxon>Ciliophora</taxon>
        <taxon>Intramacronucleata</taxon>
        <taxon>Oligohymenophorea</taxon>
        <taxon>Peniculida</taxon>
        <taxon>Parameciidae</taxon>
        <taxon>Paramecium</taxon>
    </lineage>
</organism>
<feature type="binding site" evidence="1">
    <location>
        <position position="139"/>
    </location>
    <ligand>
        <name>ATP</name>
        <dbReference type="ChEBI" id="CHEBI:30616"/>
    </ligand>
</feature>
<keyword evidence="4" id="KW-1185">Reference proteome</keyword>
<protein>
    <recommendedName>
        <fullName evidence="2">Protein kinase domain-containing protein</fullName>
    </recommendedName>
</protein>
<keyword evidence="1" id="KW-0067">ATP-binding</keyword>
<dbReference type="GO" id="GO:0005524">
    <property type="term" value="F:ATP binding"/>
    <property type="evidence" value="ECO:0007669"/>
    <property type="project" value="UniProtKB-UniRule"/>
</dbReference>
<dbReference type="EMBL" id="CAJJDN010000001">
    <property type="protein sequence ID" value="CAD8045961.1"/>
    <property type="molecule type" value="Genomic_DNA"/>
</dbReference>
<dbReference type="GO" id="GO:0005634">
    <property type="term" value="C:nucleus"/>
    <property type="evidence" value="ECO:0007669"/>
    <property type="project" value="TreeGrafter"/>
</dbReference>
<dbReference type="OrthoDB" id="10020333at2759"/>
<feature type="domain" description="Protein kinase" evidence="2">
    <location>
        <begin position="110"/>
        <end position="247"/>
    </location>
</feature>
<dbReference type="GO" id="GO:0044773">
    <property type="term" value="P:mitotic DNA damage checkpoint signaling"/>
    <property type="evidence" value="ECO:0007669"/>
    <property type="project" value="TreeGrafter"/>
</dbReference>
<reference evidence="3" key="1">
    <citation type="submission" date="2021-01" db="EMBL/GenBank/DDBJ databases">
        <authorList>
            <consortium name="Genoscope - CEA"/>
            <person name="William W."/>
        </authorList>
    </citation>
    <scope>NUCLEOTIDE SEQUENCE</scope>
</reference>
<dbReference type="GO" id="GO:0004674">
    <property type="term" value="F:protein serine/threonine kinase activity"/>
    <property type="evidence" value="ECO:0007669"/>
    <property type="project" value="TreeGrafter"/>
</dbReference>
<keyword evidence="1" id="KW-0547">Nucleotide-binding</keyword>
<comment type="caution">
    <text evidence="3">The sequence shown here is derived from an EMBL/GenBank/DDBJ whole genome shotgun (WGS) entry which is preliminary data.</text>
</comment>
<proteinExistence type="predicted"/>
<dbReference type="Pfam" id="PF00069">
    <property type="entry name" value="Pkinase"/>
    <property type="match status" value="1"/>
</dbReference>
<accession>A0A8S1JU79</accession>
<gene>
    <name evidence="3" type="ORF">PSON_ATCC_30995.1.T0010372</name>
</gene>
<dbReference type="Proteomes" id="UP000692954">
    <property type="component" value="Unassembled WGS sequence"/>
</dbReference>
<dbReference type="PROSITE" id="PS50011">
    <property type="entry name" value="PROTEIN_KINASE_DOM"/>
    <property type="match status" value="1"/>
</dbReference>
<evidence type="ECO:0000313" key="3">
    <source>
        <dbReference type="EMBL" id="CAD8045961.1"/>
    </source>
</evidence>
<dbReference type="AlphaFoldDB" id="A0A8S1JU79"/>
<evidence type="ECO:0000259" key="2">
    <source>
        <dbReference type="PROSITE" id="PS50011"/>
    </source>
</evidence>
<dbReference type="PANTHER" id="PTHR44167">
    <property type="entry name" value="OVARIAN-SPECIFIC SERINE/THREONINE-PROTEIN KINASE LOK-RELATED"/>
    <property type="match status" value="1"/>
</dbReference>
<dbReference type="GO" id="GO:0005737">
    <property type="term" value="C:cytoplasm"/>
    <property type="evidence" value="ECO:0007669"/>
    <property type="project" value="TreeGrafter"/>
</dbReference>
<dbReference type="InterPro" id="IPR017441">
    <property type="entry name" value="Protein_kinase_ATP_BS"/>
</dbReference>
<evidence type="ECO:0000313" key="4">
    <source>
        <dbReference type="Proteomes" id="UP000692954"/>
    </source>
</evidence>
<dbReference type="InterPro" id="IPR000719">
    <property type="entry name" value="Prot_kinase_dom"/>
</dbReference>